<gene>
    <name evidence="1" type="ORF">METZ01_LOCUS163224</name>
</gene>
<evidence type="ECO:0000313" key="1">
    <source>
        <dbReference type="EMBL" id="SVB10370.1"/>
    </source>
</evidence>
<sequence>MKKVVPPLPPDWGAVEQLEKSLPPVALQRIESAVGRIVEAKQRGGKVVVVTGSGPNIHEGVTTLVAELMRVGIVDGVTTSSAVVAHEMAGVLDCVKRVDGREAGVAESLLPHGGAFELTEMTGPALARLGEELALDEGLIERLGQAQGRSVIKAAGNLGYPMGLHIERLAEVVLRLAKERGESFEKVAGLGADERTMLGAGARAGLPVLVTIPQLVGGGAVGLAIGDSLSVSERSTRLAGMLGEADVIIESAVALTQEIHDGPFETHTGHGMWAAWEGQPTWSLEGRTIVRIDLDPALEKVWQAERDDKGVQAAINLGRPKTKQFEVPFRMEMSGFARLEGSLAVTGDIGVVWPVMARRLARALGVELAFVSHPQDTPLGQAMRDWIVNEIQPLDRERMLSALG</sequence>
<reference evidence="1" key="1">
    <citation type="submission" date="2018-05" db="EMBL/GenBank/DDBJ databases">
        <authorList>
            <person name="Lanie J.A."/>
            <person name="Ng W.-L."/>
            <person name="Kazmierczak K.M."/>
            <person name="Andrzejewski T.M."/>
            <person name="Davidsen T.M."/>
            <person name="Wayne K.J."/>
            <person name="Tettelin H."/>
            <person name="Glass J.I."/>
            <person name="Rusch D."/>
            <person name="Podicherti R."/>
            <person name="Tsui H.-C.T."/>
            <person name="Winkler M.E."/>
        </authorList>
    </citation>
    <scope>NUCLEOTIDE SEQUENCE</scope>
</reference>
<accession>A0A382B994</accession>
<proteinExistence type="predicted"/>
<name>A0A382B994_9ZZZZ</name>
<protein>
    <submittedName>
        <fullName evidence="1">Uncharacterized protein</fullName>
    </submittedName>
</protein>
<dbReference type="AlphaFoldDB" id="A0A382B994"/>
<organism evidence="1">
    <name type="scientific">marine metagenome</name>
    <dbReference type="NCBI Taxonomy" id="408172"/>
    <lineage>
        <taxon>unclassified sequences</taxon>
        <taxon>metagenomes</taxon>
        <taxon>ecological metagenomes</taxon>
    </lineage>
</organism>
<dbReference type="EMBL" id="UINC01028779">
    <property type="protein sequence ID" value="SVB10370.1"/>
    <property type="molecule type" value="Genomic_DNA"/>
</dbReference>